<feature type="transmembrane region" description="Helical" evidence="2">
    <location>
        <begin position="349"/>
        <end position="370"/>
    </location>
</feature>
<comment type="caution">
    <text evidence="3">The sequence shown here is derived from an EMBL/GenBank/DDBJ whole genome shotgun (WGS) entry which is preliminary data.</text>
</comment>
<proteinExistence type="predicted"/>
<gene>
    <name evidence="3" type="ORF">RS030_243581</name>
</gene>
<evidence type="ECO:0000313" key="3">
    <source>
        <dbReference type="EMBL" id="KAK6589014.1"/>
    </source>
</evidence>
<name>A0AAV9XXH9_9CRYT</name>
<reference evidence="3 4" key="1">
    <citation type="submission" date="2023-10" db="EMBL/GenBank/DDBJ databases">
        <title>Comparative genomics analysis reveals potential genetic determinants of host preference in Cryptosporidium xiaoi.</title>
        <authorList>
            <person name="Xiao L."/>
            <person name="Li J."/>
        </authorList>
    </citation>
    <scope>NUCLEOTIDE SEQUENCE [LARGE SCALE GENOMIC DNA]</scope>
    <source>
        <strain evidence="3 4">52996</strain>
    </source>
</reference>
<dbReference type="AlphaFoldDB" id="A0AAV9XXH9"/>
<evidence type="ECO:0000256" key="1">
    <source>
        <dbReference type="SAM" id="MobiDB-lite"/>
    </source>
</evidence>
<dbReference type="EMBL" id="JAWDEY010000016">
    <property type="protein sequence ID" value="KAK6589014.1"/>
    <property type="molecule type" value="Genomic_DNA"/>
</dbReference>
<feature type="region of interest" description="Disordered" evidence="1">
    <location>
        <begin position="264"/>
        <end position="283"/>
    </location>
</feature>
<accession>A0AAV9XXH9</accession>
<keyword evidence="2 3" id="KW-0812">Transmembrane</keyword>
<evidence type="ECO:0000256" key="2">
    <source>
        <dbReference type="SAM" id="Phobius"/>
    </source>
</evidence>
<keyword evidence="2" id="KW-1133">Transmembrane helix</keyword>
<keyword evidence="2" id="KW-0472">Membrane</keyword>
<protein>
    <submittedName>
        <fullName evidence="3">Transmembrane protein</fullName>
    </submittedName>
</protein>
<organism evidence="3 4">
    <name type="scientific">Cryptosporidium xiaoi</name>
    <dbReference type="NCBI Taxonomy" id="659607"/>
    <lineage>
        <taxon>Eukaryota</taxon>
        <taxon>Sar</taxon>
        <taxon>Alveolata</taxon>
        <taxon>Apicomplexa</taxon>
        <taxon>Conoidasida</taxon>
        <taxon>Coccidia</taxon>
        <taxon>Eucoccidiorida</taxon>
        <taxon>Eimeriorina</taxon>
        <taxon>Cryptosporidiidae</taxon>
        <taxon>Cryptosporidium</taxon>
    </lineage>
</organism>
<evidence type="ECO:0000313" key="4">
    <source>
        <dbReference type="Proteomes" id="UP001311799"/>
    </source>
</evidence>
<keyword evidence="4" id="KW-1185">Reference proteome</keyword>
<sequence>MDFERRFDLSFQLIISFVILLLQIKIVSSIRSDGTLHTRRDDFEFQEINTNLRSSCEFLKNGYDVAKYLSQTMQETPQSVLGYFELIECLENPDYGQDLENKARSAVENMDNILQEIPVQFIGTLFYACTVKKVDTLLTALIRNGLFYATRELIIRKIYGIQHLLHARDANKDNVLHLAVRAESVNIIDLLWKHMSSQIRLLLEEKNYDEQRPVDLSEEIRCSTCTIRLKEIYRITSQAHLPELPPPPPIPHIPELEILKPKEKNEGRASKKVVEHKQEHADKEEYIREQKAKDENGRKKTRKLKSKIINGYEPLYSEHNHSELHNKGYIDLDGMVSDNQRKNILDRNMIMTIICFVSFIILLISCFCLVKK</sequence>
<dbReference type="Proteomes" id="UP001311799">
    <property type="component" value="Unassembled WGS sequence"/>
</dbReference>